<dbReference type="AlphaFoldDB" id="A0A9N9J0Z6"/>
<accession>A0A9N9J0Z6</accession>
<dbReference type="EMBL" id="CAJVPQ010022474">
    <property type="protein sequence ID" value="CAG8760705.1"/>
    <property type="molecule type" value="Genomic_DNA"/>
</dbReference>
<comment type="caution">
    <text evidence="1">The sequence shown here is derived from an EMBL/GenBank/DDBJ whole genome shotgun (WGS) entry which is preliminary data.</text>
</comment>
<keyword evidence="2" id="KW-1185">Reference proteome</keyword>
<feature type="non-terminal residue" evidence="1">
    <location>
        <position position="1"/>
    </location>
</feature>
<feature type="non-terminal residue" evidence="1">
    <location>
        <position position="148"/>
    </location>
</feature>
<dbReference type="Proteomes" id="UP000789570">
    <property type="component" value="Unassembled WGS sequence"/>
</dbReference>
<proteinExistence type="predicted"/>
<evidence type="ECO:0000313" key="2">
    <source>
        <dbReference type="Proteomes" id="UP000789570"/>
    </source>
</evidence>
<name>A0A9N9J0Z6_9GLOM</name>
<gene>
    <name evidence="1" type="ORF">FCALED_LOCUS16914</name>
</gene>
<evidence type="ECO:0000313" key="1">
    <source>
        <dbReference type="EMBL" id="CAG8760705.1"/>
    </source>
</evidence>
<reference evidence="1" key="1">
    <citation type="submission" date="2021-06" db="EMBL/GenBank/DDBJ databases">
        <authorList>
            <person name="Kallberg Y."/>
            <person name="Tangrot J."/>
            <person name="Rosling A."/>
        </authorList>
    </citation>
    <scope>NUCLEOTIDE SEQUENCE</scope>
    <source>
        <strain evidence="1">UK204</strain>
    </source>
</reference>
<organism evidence="1 2">
    <name type="scientific">Funneliformis caledonium</name>
    <dbReference type="NCBI Taxonomy" id="1117310"/>
    <lineage>
        <taxon>Eukaryota</taxon>
        <taxon>Fungi</taxon>
        <taxon>Fungi incertae sedis</taxon>
        <taxon>Mucoromycota</taxon>
        <taxon>Glomeromycotina</taxon>
        <taxon>Glomeromycetes</taxon>
        <taxon>Glomerales</taxon>
        <taxon>Glomeraceae</taxon>
        <taxon>Funneliformis</taxon>
    </lineage>
</organism>
<protein>
    <submittedName>
        <fullName evidence="1">2542_t:CDS:1</fullName>
    </submittedName>
</protein>
<sequence>DKQILLVGGLLYGITCHRNAQSQFNMMTSEGEDKAYIAKESETKLVVEFIIEKSSSHKLTLGYVFVLIFVPSDFTAPIFARLMNFDAESNVYSKKVISDQLSEIRLFQLIMKNLHSFCHHFMRNIHISMIAIDNERREFVASESLESA</sequence>